<protein>
    <submittedName>
        <fullName evidence="2">GNAT family N-acetyltransferase</fullName>
    </submittedName>
</protein>
<comment type="caution">
    <text evidence="2">The sequence shown here is derived from an EMBL/GenBank/DDBJ whole genome shotgun (WGS) entry which is preliminary data.</text>
</comment>
<dbReference type="AlphaFoldDB" id="A0A1M3KZF2"/>
<evidence type="ECO:0000259" key="1">
    <source>
        <dbReference type="PROSITE" id="PS51186"/>
    </source>
</evidence>
<dbReference type="Pfam" id="PF13302">
    <property type="entry name" value="Acetyltransf_3"/>
    <property type="match status" value="1"/>
</dbReference>
<dbReference type="STRING" id="1895771.BGO89_07665"/>
<gene>
    <name evidence="2" type="ORF">BGO89_07665</name>
</gene>
<dbReference type="PANTHER" id="PTHR43610:SF1">
    <property type="entry name" value="N-ACETYLTRANSFERASE DOMAIN-CONTAINING PROTEIN"/>
    <property type="match status" value="1"/>
</dbReference>
<organism evidence="2 3">
    <name type="scientific">Candidatus Kapaibacterium thiocyanatum</name>
    <dbReference type="NCBI Taxonomy" id="1895771"/>
    <lineage>
        <taxon>Bacteria</taxon>
        <taxon>Pseudomonadati</taxon>
        <taxon>Candidatus Kapaibacteriota</taxon>
        <taxon>Candidatus Kapaibacteriia</taxon>
        <taxon>Candidatus Kapaibacteriales</taxon>
        <taxon>Candidatus Kapaibacteriaceae</taxon>
        <taxon>Candidatus Kapaibacterium</taxon>
    </lineage>
</organism>
<dbReference type="SUPFAM" id="SSF55729">
    <property type="entry name" value="Acyl-CoA N-acyltransferases (Nat)"/>
    <property type="match status" value="1"/>
</dbReference>
<dbReference type="Proteomes" id="UP000184233">
    <property type="component" value="Unassembled WGS sequence"/>
</dbReference>
<evidence type="ECO:0000313" key="3">
    <source>
        <dbReference type="Proteomes" id="UP000184233"/>
    </source>
</evidence>
<dbReference type="EMBL" id="MKVH01000021">
    <property type="protein sequence ID" value="OJX57863.1"/>
    <property type="molecule type" value="Genomic_DNA"/>
</dbReference>
<accession>A0A1M3KZF2</accession>
<proteinExistence type="predicted"/>
<evidence type="ECO:0000313" key="2">
    <source>
        <dbReference type="EMBL" id="OJX57863.1"/>
    </source>
</evidence>
<dbReference type="Gene3D" id="3.40.630.30">
    <property type="match status" value="1"/>
</dbReference>
<dbReference type="InterPro" id="IPR016181">
    <property type="entry name" value="Acyl_CoA_acyltransferase"/>
</dbReference>
<sequence length="205" mass="23440">MVQDPSPNPKQILASDIVLEDSAVRLRTLTEADFHHLLPFVQTDAGLWKYSPSRIVDERDLLRYLEQAIVSRSKRDHHPFIVFDKLQQAYAGCTRFYGIQPDYLSLQIGYTWYGSAFQGTKVNKHCKYLLFRYAFETLGMERVELCADKDNARSIAAMKSVGCTIEGILRSHMPKPNGGRRDSIVLSILKDEWSGRVKTELEAKL</sequence>
<reference evidence="2 3" key="1">
    <citation type="submission" date="2016-09" db="EMBL/GenBank/DDBJ databases">
        <title>Genome-resolved meta-omics ties microbial dynamics to process performance in biotechnology for thiocyanate degradation.</title>
        <authorList>
            <person name="Kantor R.S."/>
            <person name="Huddy R.J."/>
            <person name="Iyer R."/>
            <person name="Thomas B.C."/>
            <person name="Brown C.T."/>
            <person name="Anantharaman K."/>
            <person name="Tringe S."/>
            <person name="Hettich R.L."/>
            <person name="Harrison S.T."/>
            <person name="Banfield J.F."/>
        </authorList>
    </citation>
    <scope>NUCLEOTIDE SEQUENCE [LARGE SCALE GENOMIC DNA]</scope>
    <source>
        <strain evidence="2">59-99</strain>
    </source>
</reference>
<dbReference type="GO" id="GO:0016747">
    <property type="term" value="F:acyltransferase activity, transferring groups other than amino-acyl groups"/>
    <property type="evidence" value="ECO:0007669"/>
    <property type="project" value="InterPro"/>
</dbReference>
<keyword evidence="2" id="KW-0808">Transferase</keyword>
<feature type="domain" description="N-acetyltransferase" evidence="1">
    <location>
        <begin position="24"/>
        <end position="191"/>
    </location>
</feature>
<name>A0A1M3KZF2_9BACT</name>
<dbReference type="PANTHER" id="PTHR43610">
    <property type="entry name" value="BLL6696 PROTEIN"/>
    <property type="match status" value="1"/>
</dbReference>
<dbReference type="InterPro" id="IPR000182">
    <property type="entry name" value="GNAT_dom"/>
</dbReference>
<dbReference type="PROSITE" id="PS51186">
    <property type="entry name" value="GNAT"/>
    <property type="match status" value="1"/>
</dbReference>